<feature type="domain" description="VOC" evidence="1">
    <location>
        <begin position="31"/>
        <end position="151"/>
    </location>
</feature>
<name>A0A940WKD2_9ACTN</name>
<dbReference type="PANTHER" id="PTHR21366:SF31">
    <property type="entry name" value="METALLOTHIOL TRANSFERASE FOSB"/>
    <property type="match status" value="1"/>
</dbReference>
<dbReference type="InterPro" id="IPR050383">
    <property type="entry name" value="GlyoxalaseI/FosfomycinResist"/>
</dbReference>
<dbReference type="InterPro" id="IPR029068">
    <property type="entry name" value="Glyas_Bleomycin-R_OHBP_Dase"/>
</dbReference>
<evidence type="ECO:0000259" key="1">
    <source>
        <dbReference type="PROSITE" id="PS51819"/>
    </source>
</evidence>
<organism evidence="2 3">
    <name type="scientific">Microbispora oryzae</name>
    <dbReference type="NCBI Taxonomy" id="2806554"/>
    <lineage>
        <taxon>Bacteria</taxon>
        <taxon>Bacillati</taxon>
        <taxon>Actinomycetota</taxon>
        <taxon>Actinomycetes</taxon>
        <taxon>Streptosporangiales</taxon>
        <taxon>Streptosporangiaceae</taxon>
        <taxon>Microbispora</taxon>
    </lineage>
</organism>
<reference evidence="2" key="1">
    <citation type="submission" date="2021-02" db="EMBL/GenBank/DDBJ databases">
        <title>Draft genome sequence of Microbispora sp. RL4-1S isolated from rice leaves in Thailand.</title>
        <authorList>
            <person name="Muangham S."/>
            <person name="Duangmal K."/>
        </authorList>
    </citation>
    <scope>NUCLEOTIDE SEQUENCE</scope>
    <source>
        <strain evidence="2">RL4-1S</strain>
    </source>
</reference>
<sequence>MDIDYAGIEAERARIRERYLSEDRAASSARGLHHFALISSDVGRTIRFYHELLEFPLTEIFENRDYQGSNHFFFDIGNGNLLAFFDLPGLDLGPYQEVLGGLHHIAISVDRPTWERLRGKLDAAGVPYQEESGSSLYFRDPDGARLELLADPLGEMYGTRVM</sequence>
<accession>A0A940WKD2</accession>
<gene>
    <name evidence="2" type="ORF">JOL79_02860</name>
</gene>
<dbReference type="InterPro" id="IPR037523">
    <property type="entry name" value="VOC_core"/>
</dbReference>
<proteinExistence type="predicted"/>
<dbReference type="PANTHER" id="PTHR21366">
    <property type="entry name" value="GLYOXALASE FAMILY PROTEIN"/>
    <property type="match status" value="1"/>
</dbReference>
<dbReference type="RefSeq" id="WP_210153996.1">
    <property type="nucleotide sequence ID" value="NZ_JAFCNB010000001.1"/>
</dbReference>
<dbReference type="Pfam" id="PF00903">
    <property type="entry name" value="Glyoxalase"/>
    <property type="match status" value="1"/>
</dbReference>
<dbReference type="AlphaFoldDB" id="A0A940WKD2"/>
<dbReference type="EMBL" id="JAFCNB010000001">
    <property type="protein sequence ID" value="MBP2702741.1"/>
    <property type="molecule type" value="Genomic_DNA"/>
</dbReference>
<dbReference type="SUPFAM" id="SSF54593">
    <property type="entry name" value="Glyoxalase/Bleomycin resistance protein/Dihydroxybiphenyl dioxygenase"/>
    <property type="match status" value="1"/>
</dbReference>
<dbReference type="PROSITE" id="PS51819">
    <property type="entry name" value="VOC"/>
    <property type="match status" value="1"/>
</dbReference>
<dbReference type="InterPro" id="IPR004360">
    <property type="entry name" value="Glyas_Fos-R_dOase_dom"/>
</dbReference>
<comment type="caution">
    <text evidence="2">The sequence shown here is derived from an EMBL/GenBank/DDBJ whole genome shotgun (WGS) entry which is preliminary data.</text>
</comment>
<evidence type="ECO:0000313" key="3">
    <source>
        <dbReference type="Proteomes" id="UP000674234"/>
    </source>
</evidence>
<dbReference type="Proteomes" id="UP000674234">
    <property type="component" value="Unassembled WGS sequence"/>
</dbReference>
<keyword evidence="3" id="KW-1185">Reference proteome</keyword>
<evidence type="ECO:0000313" key="2">
    <source>
        <dbReference type="EMBL" id="MBP2702741.1"/>
    </source>
</evidence>
<dbReference type="Gene3D" id="3.10.180.10">
    <property type="entry name" value="2,3-Dihydroxybiphenyl 1,2-Dioxygenase, domain 1"/>
    <property type="match status" value="1"/>
</dbReference>
<protein>
    <submittedName>
        <fullName evidence="2">VOC family protein</fullName>
    </submittedName>
</protein>